<organism evidence="1 2">
    <name type="scientific">Candida glabrata</name>
    <name type="common">Yeast</name>
    <name type="synonym">Torulopsis glabrata</name>
    <dbReference type="NCBI Taxonomy" id="5478"/>
    <lineage>
        <taxon>Eukaryota</taxon>
        <taxon>Fungi</taxon>
        <taxon>Dikarya</taxon>
        <taxon>Ascomycota</taxon>
        <taxon>Saccharomycotina</taxon>
        <taxon>Saccharomycetes</taxon>
        <taxon>Saccharomycetales</taxon>
        <taxon>Saccharomycetaceae</taxon>
        <taxon>Nakaseomyces</taxon>
    </lineage>
</organism>
<proteinExistence type="predicted"/>
<evidence type="ECO:0000313" key="1">
    <source>
        <dbReference type="EMBL" id="KTA96119.1"/>
    </source>
</evidence>
<dbReference type="AlphaFoldDB" id="A0A0W0CQ93"/>
<comment type="caution">
    <text evidence="1">The sequence shown here is derived from an EMBL/GenBank/DDBJ whole genome shotgun (WGS) entry which is preliminary data.</text>
</comment>
<dbReference type="EMBL" id="LLZZ01000174">
    <property type="protein sequence ID" value="KTA96119.1"/>
    <property type="molecule type" value="Genomic_DNA"/>
</dbReference>
<accession>A0A0W0CQ93</accession>
<name>A0A0W0CQ93_CANGB</name>
<reference evidence="1 2" key="1">
    <citation type="submission" date="2015-10" db="EMBL/GenBank/DDBJ databases">
        <title>Draft genomes sequences of Candida glabrata isolates 1A, 1B, 2A, 2B, 3A and 3B.</title>
        <authorList>
            <person name="Haavelsrud O.E."/>
            <person name="Gaustad P."/>
        </authorList>
    </citation>
    <scope>NUCLEOTIDE SEQUENCE [LARGE SCALE GENOMIC DNA]</scope>
    <source>
        <strain evidence="1">910700640</strain>
    </source>
</reference>
<dbReference type="VEuPathDB" id="FungiDB:CAGL0C05401g"/>
<dbReference type="VEuPathDB" id="FungiDB:B1J91_C05401g"/>
<gene>
    <name evidence="1" type="ORF">AO440_000592</name>
</gene>
<dbReference type="VEuPathDB" id="FungiDB:GVI51_C05159"/>
<dbReference type="Proteomes" id="UP000054886">
    <property type="component" value="Unassembled WGS sequence"/>
</dbReference>
<sequence>MLSKLLLTAVNIQLITDGSQIHYFHLRAIEEYVPKIRWKTIMPFTGGFQYDLAVSLFSKTTIRPLFLRLFMLRKIIYQENIDNLFNA</sequence>
<evidence type="ECO:0000313" key="2">
    <source>
        <dbReference type="Proteomes" id="UP000054886"/>
    </source>
</evidence>
<protein>
    <submittedName>
        <fullName evidence="1">Uncharacterized protein</fullName>
    </submittedName>
</protein>